<evidence type="ECO:0000313" key="5">
    <source>
        <dbReference type="EMBL" id="WUO44344.1"/>
    </source>
</evidence>
<evidence type="ECO:0000256" key="2">
    <source>
        <dbReference type="ARBA" id="ARBA00023027"/>
    </source>
</evidence>
<dbReference type="PIRSF" id="PIRSF500136">
    <property type="entry name" value="UDP_ManNAc_DH"/>
    <property type="match status" value="1"/>
</dbReference>
<dbReference type="PIRSF" id="PIRSF000124">
    <property type="entry name" value="UDPglc_GDPman_dh"/>
    <property type="match status" value="1"/>
</dbReference>
<protein>
    <submittedName>
        <fullName evidence="5">Nucleotide sugar dehydrogenase</fullName>
    </submittedName>
</protein>
<dbReference type="SUPFAM" id="SSF51735">
    <property type="entry name" value="NAD(P)-binding Rossmann-fold domains"/>
    <property type="match status" value="1"/>
</dbReference>
<keyword evidence="1" id="KW-0560">Oxidoreductase</keyword>
<dbReference type="SUPFAM" id="SSF52413">
    <property type="entry name" value="UDP-glucose/GDP-mannose dehydrogenase C-terminal domain"/>
    <property type="match status" value="1"/>
</dbReference>
<dbReference type="SUPFAM" id="SSF48179">
    <property type="entry name" value="6-phosphogluconate dehydrogenase C-terminal domain-like"/>
    <property type="match status" value="1"/>
</dbReference>
<dbReference type="EMBL" id="CP108057">
    <property type="protein sequence ID" value="WUO44344.1"/>
    <property type="molecule type" value="Genomic_DNA"/>
</dbReference>
<dbReference type="Gene3D" id="3.40.50.720">
    <property type="entry name" value="NAD(P)-binding Rossmann-like Domain"/>
    <property type="match status" value="2"/>
</dbReference>
<evidence type="ECO:0000259" key="4">
    <source>
        <dbReference type="SMART" id="SM00984"/>
    </source>
</evidence>
<organism evidence="5 6">
    <name type="scientific">Streptomyces goshikiensis</name>
    <dbReference type="NCBI Taxonomy" id="1942"/>
    <lineage>
        <taxon>Bacteria</taxon>
        <taxon>Bacillati</taxon>
        <taxon>Actinomycetota</taxon>
        <taxon>Actinomycetes</taxon>
        <taxon>Kitasatosporales</taxon>
        <taxon>Streptomycetaceae</taxon>
        <taxon>Streptomyces</taxon>
    </lineage>
</organism>
<dbReference type="Pfam" id="PF00984">
    <property type="entry name" value="UDPG_MGDP_dh"/>
    <property type="match status" value="1"/>
</dbReference>
<dbReference type="PANTHER" id="PTHR43491">
    <property type="entry name" value="UDP-N-ACETYL-D-MANNOSAMINE DEHYDROGENASE"/>
    <property type="match status" value="1"/>
</dbReference>
<dbReference type="InterPro" id="IPR014027">
    <property type="entry name" value="UDP-Glc/GDP-Man_DH_C"/>
</dbReference>
<reference evidence="5" key="1">
    <citation type="submission" date="2022-10" db="EMBL/GenBank/DDBJ databases">
        <title>The complete genomes of actinobacterial strains from the NBC collection.</title>
        <authorList>
            <person name="Joergensen T.S."/>
            <person name="Alvarez Arevalo M."/>
            <person name="Sterndorff E.B."/>
            <person name="Faurdal D."/>
            <person name="Vuksanovic O."/>
            <person name="Mourched A.-S."/>
            <person name="Charusanti P."/>
            <person name="Shaw S."/>
            <person name="Blin K."/>
            <person name="Weber T."/>
        </authorList>
    </citation>
    <scope>NUCLEOTIDE SEQUENCE</scope>
    <source>
        <strain evidence="5">NBC_00283</strain>
    </source>
</reference>
<keyword evidence="6" id="KW-1185">Reference proteome</keyword>
<dbReference type="InterPro" id="IPR014026">
    <property type="entry name" value="UDP-Glc/GDP-Man_DH_dimer"/>
</dbReference>
<dbReference type="PANTHER" id="PTHR43491:SF1">
    <property type="entry name" value="UDP-N-ACETYL-D-MANNOSAMINE DEHYDROGENASE"/>
    <property type="match status" value="1"/>
</dbReference>
<dbReference type="Proteomes" id="UP001432075">
    <property type="component" value="Chromosome"/>
</dbReference>
<feature type="domain" description="UDP-glucose/GDP-mannose dehydrogenase C-terminal" evidence="4">
    <location>
        <begin position="314"/>
        <end position="412"/>
    </location>
</feature>
<dbReference type="InterPro" id="IPR036220">
    <property type="entry name" value="UDP-Glc/GDP-Man_DH_C_sf"/>
</dbReference>
<dbReference type="InterPro" id="IPR001732">
    <property type="entry name" value="UDP-Glc/GDP-Man_DH_N"/>
</dbReference>
<name>A0ABZ1RCT0_9ACTN</name>
<comment type="similarity">
    <text evidence="3">Belongs to the UDP-glucose/GDP-mannose dehydrogenase family.</text>
</comment>
<dbReference type="NCBIfam" id="TIGR03026">
    <property type="entry name" value="NDP-sugDHase"/>
    <property type="match status" value="1"/>
</dbReference>
<gene>
    <name evidence="5" type="ORF">OHU17_00090</name>
</gene>
<dbReference type="InterPro" id="IPR008927">
    <property type="entry name" value="6-PGluconate_DH-like_C_sf"/>
</dbReference>
<dbReference type="InterPro" id="IPR028359">
    <property type="entry name" value="UDP_ManNAc/GlcNAc_DH"/>
</dbReference>
<sequence length="419" mass="43700">MVIGQGYVGLPLAVRAAEAGHHAIGYDVDADRTRTLAAGTSPVEDVDSIRLAGLTAAGLYRASDRPGDLAGFDVAVIAVPTPLAADRTPDLTFIEAAARTLGEHLRPGVLVVLESTTYPGTTRQIARILQEVSGLNAGGDFHLAYSPERIDPGNRVWTLQTTPKLVAGIDAASRDAAIAFYQGLVDQVVPVADLETAELAKLLENTTRAVNIALVNELAPFCRDLGVSVWEVVAAAGTKPYGHLAHRPGPGVGGHCLPVDSLYLSWAAGQVSGRRLALVDLACQVNESMPAYVVARLEQALAGRGTKLAGATVLLLGLAYKADTGDVRESPAAAVAGLLAEKGARVWGADPHVDVHLRTAPGFAGHMPVEADPATLAAADAVVVLADHAAFDYDLVTHHASYVLDCRGRLPLSETVEAL</sequence>
<evidence type="ECO:0000256" key="3">
    <source>
        <dbReference type="PIRNR" id="PIRNR000124"/>
    </source>
</evidence>
<evidence type="ECO:0000256" key="1">
    <source>
        <dbReference type="ARBA" id="ARBA00023002"/>
    </source>
</evidence>
<dbReference type="SMART" id="SM00984">
    <property type="entry name" value="UDPG_MGDP_dh_C"/>
    <property type="match status" value="1"/>
</dbReference>
<proteinExistence type="inferred from homology"/>
<keyword evidence="2" id="KW-0520">NAD</keyword>
<evidence type="ECO:0000313" key="6">
    <source>
        <dbReference type="Proteomes" id="UP001432075"/>
    </source>
</evidence>
<dbReference type="InterPro" id="IPR036291">
    <property type="entry name" value="NAD(P)-bd_dom_sf"/>
</dbReference>
<dbReference type="InterPro" id="IPR017476">
    <property type="entry name" value="UDP-Glc/GDP-Man"/>
</dbReference>
<accession>A0ABZ1RCT0</accession>
<dbReference type="Pfam" id="PF03720">
    <property type="entry name" value="UDPG_MGDP_dh_C"/>
    <property type="match status" value="1"/>
</dbReference>
<dbReference type="Pfam" id="PF03721">
    <property type="entry name" value="UDPG_MGDP_dh_N"/>
    <property type="match status" value="1"/>
</dbReference>